<gene>
    <name evidence="3" type="ORF">A2Z33_01150</name>
</gene>
<dbReference type="InterPro" id="IPR012902">
    <property type="entry name" value="N_methyl_site"/>
</dbReference>
<dbReference type="PROSITE" id="PS00409">
    <property type="entry name" value="PROKAR_NTER_METHYL"/>
    <property type="match status" value="1"/>
</dbReference>
<comment type="caution">
    <text evidence="3">The sequence shown here is derived from an EMBL/GenBank/DDBJ whole genome shotgun (WGS) entry which is preliminary data.</text>
</comment>
<reference evidence="3 4" key="1">
    <citation type="journal article" date="2016" name="Nat. Commun.">
        <title>Thousands of microbial genomes shed light on interconnected biogeochemical processes in an aquifer system.</title>
        <authorList>
            <person name="Anantharaman K."/>
            <person name="Brown C.T."/>
            <person name="Hug L.A."/>
            <person name="Sharon I."/>
            <person name="Castelle C.J."/>
            <person name="Probst A.J."/>
            <person name="Thomas B.C."/>
            <person name="Singh A."/>
            <person name="Wilkins M.J."/>
            <person name="Karaoz U."/>
            <person name="Brodie E.L."/>
            <person name="Williams K.H."/>
            <person name="Hubbard S.S."/>
            <person name="Banfield J.F."/>
        </authorList>
    </citation>
    <scope>NUCLEOTIDE SEQUENCE [LARGE SCALE GENOMIC DNA]</scope>
</reference>
<keyword evidence="2" id="KW-1133">Transmembrane helix</keyword>
<keyword evidence="2" id="KW-0812">Transmembrane</keyword>
<dbReference type="Pfam" id="PF07963">
    <property type="entry name" value="N_methyl"/>
    <property type="match status" value="1"/>
</dbReference>
<evidence type="ECO:0000256" key="1">
    <source>
        <dbReference type="SAM" id="MobiDB-lite"/>
    </source>
</evidence>
<feature type="transmembrane region" description="Helical" evidence="2">
    <location>
        <begin position="12"/>
        <end position="35"/>
    </location>
</feature>
<feature type="region of interest" description="Disordered" evidence="1">
    <location>
        <begin position="138"/>
        <end position="167"/>
    </location>
</feature>
<proteinExistence type="predicted"/>
<dbReference type="STRING" id="1798374.A2Z33_01150"/>
<evidence type="ECO:0008006" key="5">
    <source>
        <dbReference type="Google" id="ProtNLM"/>
    </source>
</evidence>
<evidence type="ECO:0000256" key="2">
    <source>
        <dbReference type="SAM" id="Phobius"/>
    </source>
</evidence>
<dbReference type="InterPro" id="IPR045584">
    <property type="entry name" value="Pilin-like"/>
</dbReference>
<evidence type="ECO:0000313" key="4">
    <source>
        <dbReference type="Proteomes" id="UP000178448"/>
    </source>
</evidence>
<dbReference type="Proteomes" id="UP000178448">
    <property type="component" value="Unassembled WGS sequence"/>
</dbReference>
<name>A0A1F5YNQ9_9BACT</name>
<dbReference type="NCBIfam" id="TIGR02532">
    <property type="entry name" value="IV_pilin_GFxxxE"/>
    <property type="match status" value="1"/>
</dbReference>
<accession>A0A1F5YNQ9</accession>
<keyword evidence="2" id="KW-0472">Membrane</keyword>
<organism evidence="3 4">
    <name type="scientific">Candidatus Gottesmanbacteria bacterium RBG_16_52_11</name>
    <dbReference type="NCBI Taxonomy" id="1798374"/>
    <lineage>
        <taxon>Bacteria</taxon>
        <taxon>Candidatus Gottesmaniibacteriota</taxon>
    </lineage>
</organism>
<dbReference type="Gene3D" id="3.30.700.10">
    <property type="entry name" value="Glycoprotein, Type 4 Pilin"/>
    <property type="match status" value="1"/>
</dbReference>
<dbReference type="SUPFAM" id="SSF54523">
    <property type="entry name" value="Pili subunits"/>
    <property type="match status" value="1"/>
</dbReference>
<dbReference type="EMBL" id="MFJD01000009">
    <property type="protein sequence ID" value="OGG01841.1"/>
    <property type="molecule type" value="Genomic_DNA"/>
</dbReference>
<evidence type="ECO:0000313" key="3">
    <source>
        <dbReference type="EMBL" id="OGG01841.1"/>
    </source>
</evidence>
<sequence length="167" mass="17959">MNKFDKSSSGFSLIELIVATVIISIIVSIGFATYASFHATQRVRQAAFTLKNDLRFAQNNASSGVFTPSPTCASLYGYQIDIETAAKTYNLVRLCNTLPDPEVVATYALPENVKFKSVTVDPVIFLVLDKTVATTGNIDLSNDNGPGTNPFRISVSSTGEISGPEKL</sequence>
<protein>
    <recommendedName>
        <fullName evidence="5">General secretion pathway GspH domain-containing protein</fullName>
    </recommendedName>
</protein>
<feature type="compositionally biased region" description="Polar residues" evidence="1">
    <location>
        <begin position="138"/>
        <end position="147"/>
    </location>
</feature>
<dbReference type="AlphaFoldDB" id="A0A1F5YNQ9"/>